<dbReference type="Proteomes" id="UP001230504">
    <property type="component" value="Unassembled WGS sequence"/>
</dbReference>
<proteinExistence type="predicted"/>
<reference evidence="1" key="1">
    <citation type="submission" date="2021-06" db="EMBL/GenBank/DDBJ databases">
        <title>Comparative genomics, transcriptomics and evolutionary studies reveal genomic signatures of adaptation to plant cell wall in hemibiotrophic fungi.</title>
        <authorList>
            <consortium name="DOE Joint Genome Institute"/>
            <person name="Baroncelli R."/>
            <person name="Diaz J.F."/>
            <person name="Benocci T."/>
            <person name="Peng M."/>
            <person name="Battaglia E."/>
            <person name="Haridas S."/>
            <person name="Andreopoulos W."/>
            <person name="Labutti K."/>
            <person name="Pangilinan J."/>
            <person name="Floch G.L."/>
            <person name="Makela M.R."/>
            <person name="Henrissat B."/>
            <person name="Grigoriev I.V."/>
            <person name="Crouch J.A."/>
            <person name="De Vries R.P."/>
            <person name="Sukno S.A."/>
            <person name="Thon M.R."/>
        </authorList>
    </citation>
    <scope>NUCLEOTIDE SEQUENCE</scope>
    <source>
        <strain evidence="1">CBS 125086</strain>
    </source>
</reference>
<dbReference type="Gene3D" id="2.170.150.70">
    <property type="match status" value="1"/>
</dbReference>
<comment type="caution">
    <text evidence="1">The sequence shown here is derived from an EMBL/GenBank/DDBJ whole genome shotgun (WGS) entry which is preliminary data.</text>
</comment>
<evidence type="ECO:0000313" key="2">
    <source>
        <dbReference type="Proteomes" id="UP001230504"/>
    </source>
</evidence>
<organism evidence="1 2">
    <name type="scientific">Colletotrichum navitas</name>
    <dbReference type="NCBI Taxonomy" id="681940"/>
    <lineage>
        <taxon>Eukaryota</taxon>
        <taxon>Fungi</taxon>
        <taxon>Dikarya</taxon>
        <taxon>Ascomycota</taxon>
        <taxon>Pezizomycotina</taxon>
        <taxon>Sordariomycetes</taxon>
        <taxon>Hypocreomycetidae</taxon>
        <taxon>Glomerellales</taxon>
        <taxon>Glomerellaceae</taxon>
        <taxon>Colletotrichum</taxon>
        <taxon>Colletotrichum graminicola species complex</taxon>
    </lineage>
</organism>
<dbReference type="SUPFAM" id="SSF51316">
    <property type="entry name" value="Mss4-like"/>
    <property type="match status" value="1"/>
</dbReference>
<name>A0AAD8QER5_9PEZI</name>
<dbReference type="RefSeq" id="XP_060420509.1">
    <property type="nucleotide sequence ID" value="XM_060556286.1"/>
</dbReference>
<evidence type="ECO:0000313" key="1">
    <source>
        <dbReference type="EMBL" id="KAK1600013.1"/>
    </source>
</evidence>
<gene>
    <name evidence="1" type="ORF">LY79DRAFT_532262</name>
</gene>
<dbReference type="EMBL" id="JAHLJV010000001">
    <property type="protein sequence ID" value="KAK1600013.1"/>
    <property type="molecule type" value="Genomic_DNA"/>
</dbReference>
<dbReference type="InterPro" id="IPR011057">
    <property type="entry name" value="Mss4-like_sf"/>
</dbReference>
<protein>
    <recommendedName>
        <fullName evidence="3">CENP-V/GFA domain-containing protein</fullName>
    </recommendedName>
</protein>
<dbReference type="GeneID" id="85440526"/>
<accession>A0AAD8QER5</accession>
<keyword evidence="2" id="KW-1185">Reference proteome</keyword>
<evidence type="ECO:0008006" key="3">
    <source>
        <dbReference type="Google" id="ProtNLM"/>
    </source>
</evidence>
<dbReference type="AlphaFoldDB" id="A0AAD8QER5"/>
<sequence>MPSLPDHAFTITGGCNCSAIRYKISIPALADRPPTHMKVSLFLSPEQAKKDWRLPTLAVCHCASCRRGFGSVVPAMAQCAAYMVSVSALPVKSTEKAEDVGTGGFSALAPRESAGELDEERQAEFRPATEVFKPGTASGDEETWVRFYHASGCVPDAARVFCGRCGVHFGKAYRITEDLYGFMDKPAGGWDEVVNISIATMDDEWLGQDWMEPAVQAFGGLWGVPWVVRTVKMGEDEGQV</sequence>